<organism evidence="2 3">
    <name type="scientific">Vavraia culicis (isolate floridensis)</name>
    <name type="common">Microsporidian parasite</name>
    <dbReference type="NCBI Taxonomy" id="948595"/>
    <lineage>
        <taxon>Eukaryota</taxon>
        <taxon>Fungi</taxon>
        <taxon>Fungi incertae sedis</taxon>
        <taxon>Microsporidia</taxon>
        <taxon>Pleistophoridae</taxon>
        <taxon>Vavraia</taxon>
    </lineage>
</organism>
<dbReference type="HOGENOM" id="CLU_2229687_0_0_1"/>
<proteinExistence type="predicted"/>
<evidence type="ECO:0000256" key="1">
    <source>
        <dbReference type="SAM" id="Phobius"/>
    </source>
</evidence>
<keyword evidence="1" id="KW-0472">Membrane</keyword>
<gene>
    <name evidence="2" type="ORF">VCUG_02082</name>
</gene>
<keyword evidence="1" id="KW-0812">Transmembrane</keyword>
<dbReference type="RefSeq" id="XP_008075097.1">
    <property type="nucleotide sequence ID" value="XM_008076906.1"/>
</dbReference>
<name>L2GS09_VAVCU</name>
<dbReference type="AlphaFoldDB" id="L2GS09"/>
<dbReference type="VEuPathDB" id="MicrosporidiaDB:VCUG_02082"/>
<evidence type="ECO:0000313" key="2">
    <source>
        <dbReference type="EMBL" id="ELA46404.1"/>
    </source>
</evidence>
<feature type="non-terminal residue" evidence="2">
    <location>
        <position position="1"/>
    </location>
</feature>
<feature type="transmembrane region" description="Helical" evidence="1">
    <location>
        <begin position="81"/>
        <end position="102"/>
    </location>
</feature>
<accession>L2GS09</accession>
<evidence type="ECO:0000313" key="3">
    <source>
        <dbReference type="Proteomes" id="UP000011081"/>
    </source>
</evidence>
<reference evidence="3" key="1">
    <citation type="submission" date="2011-03" db="EMBL/GenBank/DDBJ databases">
        <title>The genome sequence of Vavraia culicis strain floridensis.</title>
        <authorList>
            <consortium name="The Broad Institute Genome Sequencing Platform"/>
            <person name="Cuomo C."/>
            <person name="Becnel J."/>
            <person name="Sanscrainte N."/>
            <person name="Young S.K."/>
            <person name="Zeng Q."/>
            <person name="Gargeya S."/>
            <person name="Fitzgerald M."/>
            <person name="Haas B."/>
            <person name="Abouelleil A."/>
            <person name="Alvarado L."/>
            <person name="Arachchi H.M."/>
            <person name="Berlin A."/>
            <person name="Chapman S.B."/>
            <person name="Gearin G."/>
            <person name="Goldberg J."/>
            <person name="Griggs A."/>
            <person name="Gujja S."/>
            <person name="Hansen M."/>
            <person name="Heiman D."/>
            <person name="Howarth C."/>
            <person name="Larimer J."/>
            <person name="Lui A."/>
            <person name="MacDonald P.J.P."/>
            <person name="McCowen C."/>
            <person name="Montmayeur A."/>
            <person name="Murphy C."/>
            <person name="Neiman D."/>
            <person name="Pearson M."/>
            <person name="Priest M."/>
            <person name="Roberts A."/>
            <person name="Saif S."/>
            <person name="Shea T."/>
            <person name="Sisk P."/>
            <person name="Stolte C."/>
            <person name="Sykes S."/>
            <person name="Wortman J."/>
            <person name="Nusbaum C."/>
            <person name="Birren B."/>
        </authorList>
    </citation>
    <scope>NUCLEOTIDE SEQUENCE [LARGE SCALE GENOMIC DNA]</scope>
    <source>
        <strain evidence="3">floridensis</strain>
    </source>
</reference>
<protein>
    <submittedName>
        <fullName evidence="2">Uncharacterized protein</fullName>
    </submittedName>
</protein>
<dbReference type="Proteomes" id="UP000011081">
    <property type="component" value="Unassembled WGS sequence"/>
</dbReference>
<sequence length="106" mass="12288">SFYICGFTQPSNQVCPQNEFQRFDSLRAFAFMIMKCVKYFLCVQFRFSRENRCFVPLNTSLHCFSDAHSPKYFSTVKMRKIASLVLLLTGITIVLSVNIIILTKNI</sequence>
<dbReference type="GeneID" id="19879950"/>
<dbReference type="EMBL" id="GL877446">
    <property type="protein sequence ID" value="ELA46404.1"/>
    <property type="molecule type" value="Genomic_DNA"/>
</dbReference>
<keyword evidence="3" id="KW-1185">Reference proteome</keyword>
<dbReference type="InParanoid" id="L2GS09"/>
<keyword evidence="1" id="KW-1133">Transmembrane helix</keyword>